<evidence type="ECO:0000313" key="6">
    <source>
        <dbReference type="Proteomes" id="UP000324767"/>
    </source>
</evidence>
<keyword evidence="3" id="KW-0285">Flavoprotein</keyword>
<dbReference type="Pfam" id="PF00732">
    <property type="entry name" value="GMC_oxred_N"/>
    <property type="match status" value="1"/>
</dbReference>
<comment type="caution">
    <text evidence="5">The sequence shown here is derived from an EMBL/GenBank/DDBJ whole genome shotgun (WGS) entry which is preliminary data.</text>
</comment>
<evidence type="ECO:0000256" key="1">
    <source>
        <dbReference type="ARBA" id="ARBA00010790"/>
    </source>
</evidence>
<keyword evidence="2 3" id="KW-0274">FAD</keyword>
<dbReference type="Proteomes" id="UP000324767">
    <property type="component" value="Unassembled WGS sequence"/>
</dbReference>
<dbReference type="Gene3D" id="3.50.50.60">
    <property type="entry name" value="FAD/NAD(P)-binding domain"/>
    <property type="match status" value="3"/>
</dbReference>
<evidence type="ECO:0000313" key="5">
    <source>
        <dbReference type="EMBL" id="KAA6414226.1"/>
    </source>
</evidence>
<dbReference type="PIRSF" id="PIRSF000137">
    <property type="entry name" value="Alcohol_oxidase"/>
    <property type="match status" value="1"/>
</dbReference>
<comment type="cofactor">
    <cofactor evidence="2">
        <name>FAD</name>
        <dbReference type="ChEBI" id="CHEBI:57692"/>
    </cofactor>
</comment>
<dbReference type="InterPro" id="IPR007867">
    <property type="entry name" value="GMC_OxRtase_C"/>
</dbReference>
<dbReference type="InterPro" id="IPR012132">
    <property type="entry name" value="GMC_OxRdtase"/>
</dbReference>
<evidence type="ECO:0000256" key="2">
    <source>
        <dbReference type="PIRSR" id="PIRSR000137-2"/>
    </source>
</evidence>
<accession>A0A5M8PYW9</accession>
<dbReference type="GO" id="GO:0016614">
    <property type="term" value="F:oxidoreductase activity, acting on CH-OH group of donors"/>
    <property type="evidence" value="ECO:0007669"/>
    <property type="project" value="InterPro"/>
</dbReference>
<evidence type="ECO:0000256" key="3">
    <source>
        <dbReference type="RuleBase" id="RU003968"/>
    </source>
</evidence>
<dbReference type="InterPro" id="IPR000172">
    <property type="entry name" value="GMC_OxRdtase_N"/>
</dbReference>
<dbReference type="InterPro" id="IPR036188">
    <property type="entry name" value="FAD/NAD-bd_sf"/>
</dbReference>
<dbReference type="PROSITE" id="PS00623">
    <property type="entry name" value="GMC_OXRED_1"/>
    <property type="match status" value="1"/>
</dbReference>
<dbReference type="AlphaFoldDB" id="A0A5M8PYW9"/>
<comment type="similarity">
    <text evidence="1 3">Belongs to the GMC oxidoreductase family.</text>
</comment>
<gene>
    <name evidence="5" type="ORF">FRX48_02589</name>
</gene>
<dbReference type="OrthoDB" id="269227at2759"/>
<reference evidence="5 6" key="1">
    <citation type="submission" date="2019-09" db="EMBL/GenBank/DDBJ databases">
        <title>The hologenome of the rock-dwelling lichen Lasallia pustulata.</title>
        <authorList>
            <person name="Greshake Tzovaras B."/>
            <person name="Segers F."/>
            <person name="Bicker A."/>
            <person name="Dal Grande F."/>
            <person name="Otte J."/>
            <person name="Hankeln T."/>
            <person name="Schmitt I."/>
            <person name="Ebersberger I."/>
        </authorList>
    </citation>
    <scope>NUCLEOTIDE SEQUENCE [LARGE SCALE GENOMIC DNA]</scope>
    <source>
        <strain evidence="5">A1-1</strain>
    </source>
</reference>
<feature type="domain" description="Glucose-methanol-choline oxidoreductase N-terminal" evidence="4">
    <location>
        <begin position="111"/>
        <end position="134"/>
    </location>
</feature>
<dbReference type="EMBL" id="VXIT01000003">
    <property type="protein sequence ID" value="KAA6414226.1"/>
    <property type="molecule type" value="Genomic_DNA"/>
</dbReference>
<dbReference type="PANTHER" id="PTHR11552:SF210">
    <property type="entry name" value="GLUCOSE-METHANOL-CHOLINE OXIDOREDUCTASE N-TERMINAL DOMAIN-CONTAINING PROTEIN-RELATED"/>
    <property type="match status" value="1"/>
</dbReference>
<name>A0A5M8PYW9_9LECA</name>
<sequence>MAAANGVNGHTASAIYSLDELQSHAFDYLIVGGGTAGLVLAARLTENPDVHVGVLEAGQNRLDDMLVSVPALFSKLLGTPDGTPDYDGMLELCIPIGQKGNHNKVHAQPRGKLLGGSSGINYMMYVRGSTADYDDWATLGEDQSWSASNLALYLRKPQTLDPMDTNIKERGFMPLVEAFHGTERPTCTSFNEWRVPFEDKFMNACDEVAGMKQRPKDTWSCDHIGFYLRWGQWTVLNKRAQEAINLKVLTEARACNVILKNKTAIGAMFTHVGGTHKVHAMREIVVSAGCRQFSSFLVSGPLMSSKRLESNASSQVLEWAPTFKITYRKTKSKCRRCDFEAGCADQSRFFAAPTTGKDGVTFAACLQYPASRGTVNIPSSDPLTQPAIDPAFLTHPADVAVLAAGLEFCQRVVETAHLTSQVARRLLPEPEVNVFHRSEAAKAIHEHVATEYHPCGSCAMGVVVDERLRVKGVKELRTVDGSVFPNHISGNLMASVYAVAEKAAGMIKEDAARD</sequence>
<dbReference type="SUPFAM" id="SSF51905">
    <property type="entry name" value="FAD/NAD(P)-binding domain"/>
    <property type="match status" value="1"/>
</dbReference>
<dbReference type="GO" id="GO:0050660">
    <property type="term" value="F:flavin adenine dinucleotide binding"/>
    <property type="evidence" value="ECO:0007669"/>
    <property type="project" value="InterPro"/>
</dbReference>
<proteinExistence type="inferred from homology"/>
<organism evidence="5 6">
    <name type="scientific">Lasallia pustulata</name>
    <dbReference type="NCBI Taxonomy" id="136370"/>
    <lineage>
        <taxon>Eukaryota</taxon>
        <taxon>Fungi</taxon>
        <taxon>Dikarya</taxon>
        <taxon>Ascomycota</taxon>
        <taxon>Pezizomycotina</taxon>
        <taxon>Lecanoromycetes</taxon>
        <taxon>OSLEUM clade</taxon>
        <taxon>Umbilicariomycetidae</taxon>
        <taxon>Umbilicariales</taxon>
        <taxon>Umbilicariaceae</taxon>
        <taxon>Lasallia</taxon>
    </lineage>
</organism>
<evidence type="ECO:0000259" key="4">
    <source>
        <dbReference type="PROSITE" id="PS00623"/>
    </source>
</evidence>
<dbReference type="SUPFAM" id="SSF54373">
    <property type="entry name" value="FAD-linked reductases, C-terminal domain"/>
    <property type="match status" value="1"/>
</dbReference>
<protein>
    <recommendedName>
        <fullName evidence="4">Glucose-methanol-choline oxidoreductase N-terminal domain-containing protein</fullName>
    </recommendedName>
</protein>
<dbReference type="Pfam" id="PF05199">
    <property type="entry name" value="GMC_oxred_C"/>
    <property type="match status" value="1"/>
</dbReference>
<feature type="binding site" evidence="2">
    <location>
        <position position="481"/>
    </location>
    <ligand>
        <name>FAD</name>
        <dbReference type="ChEBI" id="CHEBI:57692"/>
    </ligand>
</feature>
<dbReference type="PANTHER" id="PTHR11552">
    <property type="entry name" value="GLUCOSE-METHANOL-CHOLINE GMC OXIDOREDUCTASE"/>
    <property type="match status" value="1"/>
</dbReference>